<dbReference type="EMBL" id="AMQN01007095">
    <property type="status" value="NOT_ANNOTATED_CDS"/>
    <property type="molecule type" value="Genomic_DNA"/>
</dbReference>
<dbReference type="Gene3D" id="3.10.50.40">
    <property type="match status" value="1"/>
</dbReference>
<keyword evidence="1" id="KW-0697">Rotamase</keyword>
<reference evidence="5 7" key="2">
    <citation type="journal article" date="2013" name="Nature">
        <title>Insights into bilaterian evolution from three spiralian genomes.</title>
        <authorList>
            <person name="Simakov O."/>
            <person name="Marletaz F."/>
            <person name="Cho S.J."/>
            <person name="Edsinger-Gonzales E."/>
            <person name="Havlak P."/>
            <person name="Hellsten U."/>
            <person name="Kuo D.H."/>
            <person name="Larsson T."/>
            <person name="Lv J."/>
            <person name="Arendt D."/>
            <person name="Savage R."/>
            <person name="Osoegawa K."/>
            <person name="de Jong P."/>
            <person name="Grimwood J."/>
            <person name="Chapman J.A."/>
            <person name="Shapiro H."/>
            <person name="Aerts A."/>
            <person name="Otillar R.P."/>
            <person name="Terry A.Y."/>
            <person name="Boore J.L."/>
            <person name="Grigoriev I.V."/>
            <person name="Lindberg D.R."/>
            <person name="Seaver E.C."/>
            <person name="Weisblat D.A."/>
            <person name="Putnam N.H."/>
            <person name="Rokhsar D.S."/>
        </authorList>
    </citation>
    <scope>NUCLEOTIDE SEQUENCE</scope>
    <source>
        <strain evidence="5 7">I ESC-2004</strain>
    </source>
</reference>
<dbReference type="InterPro" id="IPR001179">
    <property type="entry name" value="PPIase_FKBP_dom"/>
</dbReference>
<evidence type="ECO:0000313" key="6">
    <source>
        <dbReference type="EnsemblMetazoa" id="CapteP199088"/>
    </source>
</evidence>
<evidence type="ECO:0000256" key="1">
    <source>
        <dbReference type="PROSITE-ProRule" id="PRU00277"/>
    </source>
</evidence>
<dbReference type="OrthoDB" id="77911at2759"/>
<keyword evidence="2" id="KW-0175">Coiled coil</keyword>
<evidence type="ECO:0000259" key="4">
    <source>
        <dbReference type="PROSITE" id="PS50059"/>
    </source>
</evidence>
<dbReference type="Pfam" id="PF23649">
    <property type="entry name" value="FKBP15"/>
    <property type="match status" value="1"/>
</dbReference>
<evidence type="ECO:0000313" key="5">
    <source>
        <dbReference type="EMBL" id="ELU07414.1"/>
    </source>
</evidence>
<dbReference type="InterPro" id="IPR056598">
    <property type="entry name" value="FKBP-15_dom"/>
</dbReference>
<accession>R7ULJ4</accession>
<dbReference type="PANTHER" id="PTHR44927:SF1">
    <property type="entry name" value="FK506-BINDING PROTEIN 15"/>
    <property type="match status" value="1"/>
</dbReference>
<dbReference type="Pfam" id="PF00254">
    <property type="entry name" value="FKBP_C"/>
    <property type="match status" value="1"/>
</dbReference>
<dbReference type="Proteomes" id="UP000014760">
    <property type="component" value="Unassembled WGS sequence"/>
</dbReference>
<dbReference type="PANTHER" id="PTHR44927">
    <property type="entry name" value="FK506-BINDING PROTEIN 15"/>
    <property type="match status" value="1"/>
</dbReference>
<comment type="catalytic activity">
    <reaction evidence="1">
        <text>[protein]-peptidylproline (omega=180) = [protein]-peptidylproline (omega=0)</text>
        <dbReference type="Rhea" id="RHEA:16237"/>
        <dbReference type="Rhea" id="RHEA-COMP:10747"/>
        <dbReference type="Rhea" id="RHEA-COMP:10748"/>
        <dbReference type="ChEBI" id="CHEBI:83833"/>
        <dbReference type="ChEBI" id="CHEBI:83834"/>
        <dbReference type="EC" id="5.2.1.8"/>
    </reaction>
</comment>
<name>R7ULJ4_CAPTE</name>
<dbReference type="GO" id="GO:0003755">
    <property type="term" value="F:peptidyl-prolyl cis-trans isomerase activity"/>
    <property type="evidence" value="ECO:0007669"/>
    <property type="project" value="UniProtKB-KW"/>
</dbReference>
<dbReference type="EMBL" id="KB299944">
    <property type="protein sequence ID" value="ELU07414.1"/>
    <property type="molecule type" value="Genomic_DNA"/>
</dbReference>
<reference evidence="7" key="1">
    <citation type="submission" date="2012-12" db="EMBL/GenBank/DDBJ databases">
        <authorList>
            <person name="Hellsten U."/>
            <person name="Grimwood J."/>
            <person name="Chapman J.A."/>
            <person name="Shapiro H."/>
            <person name="Aerts A."/>
            <person name="Otillar R.P."/>
            <person name="Terry A.Y."/>
            <person name="Boore J.L."/>
            <person name="Simakov O."/>
            <person name="Marletaz F."/>
            <person name="Cho S.-J."/>
            <person name="Edsinger-Gonzales E."/>
            <person name="Havlak P."/>
            <person name="Kuo D.-H."/>
            <person name="Larsson T."/>
            <person name="Lv J."/>
            <person name="Arendt D."/>
            <person name="Savage R."/>
            <person name="Osoegawa K."/>
            <person name="de Jong P."/>
            <person name="Lindberg D.R."/>
            <person name="Seaver E.C."/>
            <person name="Weisblat D.A."/>
            <person name="Putnam N.H."/>
            <person name="Grigoriev I.V."/>
            <person name="Rokhsar D.S."/>
        </authorList>
    </citation>
    <scope>NUCLEOTIDE SEQUENCE</scope>
    <source>
        <strain evidence="7">I ESC-2004</strain>
    </source>
</reference>
<keyword evidence="1" id="KW-0413">Isomerase</keyword>
<dbReference type="AlphaFoldDB" id="R7ULJ4"/>
<feature type="region of interest" description="Disordered" evidence="3">
    <location>
        <begin position="230"/>
        <end position="268"/>
    </location>
</feature>
<dbReference type="EnsemblMetazoa" id="CapteT199088">
    <property type="protein sequence ID" value="CapteP199088"/>
    <property type="gene ID" value="CapteG199088"/>
</dbReference>
<dbReference type="OMA" id="RMGMSKI"/>
<dbReference type="EC" id="5.2.1.8" evidence="1"/>
<dbReference type="SUPFAM" id="SSF54534">
    <property type="entry name" value="FKBP-like"/>
    <property type="match status" value="1"/>
</dbReference>
<evidence type="ECO:0000256" key="2">
    <source>
        <dbReference type="SAM" id="Coils"/>
    </source>
</evidence>
<proteinExistence type="predicted"/>
<reference evidence="6" key="3">
    <citation type="submission" date="2015-06" db="UniProtKB">
        <authorList>
            <consortium name="EnsemblMetazoa"/>
        </authorList>
    </citation>
    <scope>IDENTIFICATION</scope>
</reference>
<feature type="region of interest" description="Disordered" evidence="3">
    <location>
        <begin position="25"/>
        <end position="56"/>
    </location>
</feature>
<evidence type="ECO:0000313" key="7">
    <source>
        <dbReference type="Proteomes" id="UP000014760"/>
    </source>
</evidence>
<organism evidence="5">
    <name type="scientific">Capitella teleta</name>
    <name type="common">Polychaete worm</name>
    <dbReference type="NCBI Taxonomy" id="283909"/>
    <lineage>
        <taxon>Eukaryota</taxon>
        <taxon>Metazoa</taxon>
        <taxon>Spiralia</taxon>
        <taxon>Lophotrochozoa</taxon>
        <taxon>Annelida</taxon>
        <taxon>Polychaeta</taxon>
        <taxon>Sedentaria</taxon>
        <taxon>Scolecida</taxon>
        <taxon>Capitellidae</taxon>
        <taxon>Capitella</taxon>
    </lineage>
</organism>
<feature type="coiled-coil region" evidence="2">
    <location>
        <begin position="495"/>
        <end position="543"/>
    </location>
</feature>
<sequence length="651" mass="70915">MFSFGGEEDGDEFLLPSGGNSKLASLFGADASGSPSSNESLKYTAPKEPKKVQTAAPSASGLLIDGKYSSQGKLGAAVIGTHSPPDIALAKANATEGAMDAVVSQDLFLPPEGSPLELGDSVEVRFTGWLFNEGTAGEVFETNTSSEKLLRCKLGKGKIIKGHEEGLLGMKKGGKRLLVIPPQLGYGSDGKQGIPSNATLVIESEIVRVGVNLLKFIVITGLFNLKVKHMKDKGKSTPQSSRSTTPVPKEEEEEDEADGRKSRTKSITESISDQLTTVCIHGLSTDVLYVISHFQQPNKSDKAKLISRMAKMGQPMLPRGSIGHDDHEVPTTPGSVEGKPDIPIKPATINQTHEGVAYSQPPSAAAQPVVGGYPPQYIQPMAAQQPPLAPPTVMQGIPNGNQMALYQSSMQQPGYPPAPYNAIYGQQPYQAAPPPAPPSTDTPVLLSETRQQNTEVRLCLSKVSDKVDRIMEKVDHMHSQQQQIAQPNTSYNMETSALMHNIQRIVQENERLKKEVFEKSSRIESQNDKISDLLHRNQKFMEQSNVLLEQRNDSFKSTATQSQARVLTLEQEKVELSSRLSAVTSEVGVLQLELTAVKKVAAESQLQLQKSLGEEEKYREQINKDKLTSSENCFLFVRLSLIRARELLEIL</sequence>
<dbReference type="STRING" id="283909.R7ULJ4"/>
<keyword evidence="7" id="KW-1185">Reference proteome</keyword>
<feature type="domain" description="PPIase FKBP-type" evidence="4">
    <location>
        <begin position="119"/>
        <end position="210"/>
    </location>
</feature>
<dbReference type="InterPro" id="IPR046357">
    <property type="entry name" value="PPIase_dom_sf"/>
</dbReference>
<evidence type="ECO:0000256" key="3">
    <source>
        <dbReference type="SAM" id="MobiDB-lite"/>
    </source>
</evidence>
<dbReference type="PROSITE" id="PS50059">
    <property type="entry name" value="FKBP_PPIASE"/>
    <property type="match status" value="1"/>
</dbReference>
<gene>
    <name evidence="5" type="ORF">CAPTEDRAFT_199088</name>
</gene>
<dbReference type="HOGENOM" id="CLU_007194_0_0_1"/>
<feature type="compositionally biased region" description="Polar residues" evidence="3">
    <location>
        <begin position="236"/>
        <end position="246"/>
    </location>
</feature>
<protein>
    <recommendedName>
        <fullName evidence="1">peptidylprolyl isomerase</fullName>
        <ecNumber evidence="1">5.2.1.8</ecNumber>
    </recommendedName>
</protein>